<evidence type="ECO:0000256" key="1">
    <source>
        <dbReference type="SAM" id="SignalP"/>
    </source>
</evidence>
<reference evidence="2 3" key="1">
    <citation type="submission" date="2015-04" db="EMBL/GenBank/DDBJ databases">
        <authorList>
            <person name="Syromyatnikov M.Y."/>
            <person name="Popov V.N."/>
        </authorList>
    </citation>
    <scope>NUCLEOTIDE SEQUENCE [LARGE SCALE GENOMIC DNA]</scope>
</reference>
<accession>A0A1J1JA85</accession>
<evidence type="ECO:0000313" key="2">
    <source>
        <dbReference type="EMBL" id="CRL08454.1"/>
    </source>
</evidence>
<dbReference type="Proteomes" id="UP000183832">
    <property type="component" value="Unassembled WGS sequence"/>
</dbReference>
<feature type="chain" id="PRO_5012317417" evidence="1">
    <location>
        <begin position="24"/>
        <end position="109"/>
    </location>
</feature>
<evidence type="ECO:0000313" key="3">
    <source>
        <dbReference type="Proteomes" id="UP000183832"/>
    </source>
</evidence>
<feature type="signal peptide" evidence="1">
    <location>
        <begin position="1"/>
        <end position="23"/>
    </location>
</feature>
<gene>
    <name evidence="2" type="ORF">CLUMA_CG021273</name>
</gene>
<name>A0A1J1JA85_9DIPT</name>
<protein>
    <submittedName>
        <fullName evidence="2">CLUMA_CG021273, isoform A</fullName>
    </submittedName>
</protein>
<dbReference type="OrthoDB" id="6331612at2759"/>
<organism evidence="2 3">
    <name type="scientific">Clunio marinus</name>
    <dbReference type="NCBI Taxonomy" id="568069"/>
    <lineage>
        <taxon>Eukaryota</taxon>
        <taxon>Metazoa</taxon>
        <taxon>Ecdysozoa</taxon>
        <taxon>Arthropoda</taxon>
        <taxon>Hexapoda</taxon>
        <taxon>Insecta</taxon>
        <taxon>Pterygota</taxon>
        <taxon>Neoptera</taxon>
        <taxon>Endopterygota</taxon>
        <taxon>Diptera</taxon>
        <taxon>Nematocera</taxon>
        <taxon>Chironomoidea</taxon>
        <taxon>Chironomidae</taxon>
        <taxon>Clunio</taxon>
    </lineage>
</organism>
<sequence>MDVKCIFIIVFTLVLINHQEVDSRLNPNAICLCETFDDINNAELFEFVVRNPHMVNKGNFQRILTSQSLKKAHPLHWRRNRISYSHPRFQLLFMRSASHQQCKFNIISM</sequence>
<proteinExistence type="predicted"/>
<dbReference type="EMBL" id="CVRI01000075">
    <property type="protein sequence ID" value="CRL08454.1"/>
    <property type="molecule type" value="Genomic_DNA"/>
</dbReference>
<keyword evidence="1" id="KW-0732">Signal</keyword>
<keyword evidence="3" id="KW-1185">Reference proteome</keyword>
<dbReference type="AlphaFoldDB" id="A0A1J1JA85"/>